<gene>
    <name evidence="2" type="ORF">A2758_03405</name>
</gene>
<feature type="coiled-coil region" evidence="1">
    <location>
        <begin position="589"/>
        <end position="633"/>
    </location>
</feature>
<feature type="coiled-coil region" evidence="1">
    <location>
        <begin position="427"/>
        <end position="454"/>
    </location>
</feature>
<evidence type="ECO:0000313" key="2">
    <source>
        <dbReference type="EMBL" id="OHA91845.1"/>
    </source>
</evidence>
<keyword evidence="1" id="KW-0175">Coiled coil</keyword>
<dbReference type="GO" id="GO:0000731">
    <property type="term" value="P:DNA synthesis involved in DNA repair"/>
    <property type="evidence" value="ECO:0007669"/>
    <property type="project" value="TreeGrafter"/>
</dbReference>
<name>A0A1G2T3I2_9BACT</name>
<protein>
    <recommendedName>
        <fullName evidence="4">ATPase AAA-type core domain-containing protein</fullName>
    </recommendedName>
</protein>
<dbReference type="InterPro" id="IPR027417">
    <property type="entry name" value="P-loop_NTPase"/>
</dbReference>
<dbReference type="NCBIfam" id="NF045780">
    <property type="entry name" value="TrlF_fam_ATP"/>
    <property type="match status" value="1"/>
</dbReference>
<evidence type="ECO:0000256" key="1">
    <source>
        <dbReference type="SAM" id="Coils"/>
    </source>
</evidence>
<dbReference type="PANTHER" id="PTHR32182:SF22">
    <property type="entry name" value="ATP-DEPENDENT ENDONUCLEASE, OLD FAMILY-RELATED"/>
    <property type="match status" value="1"/>
</dbReference>
<dbReference type="Gene3D" id="3.40.50.300">
    <property type="entry name" value="P-loop containing nucleotide triphosphate hydrolases"/>
    <property type="match status" value="2"/>
</dbReference>
<accession>A0A1G2T3I2</accession>
<proteinExistence type="predicted"/>
<organism evidence="2 3">
    <name type="scientific">Candidatus Zambryskibacteria bacterium RIFCSPHIGHO2_01_FULL_49_18</name>
    <dbReference type="NCBI Taxonomy" id="1802740"/>
    <lineage>
        <taxon>Bacteria</taxon>
        <taxon>Candidatus Zambryskiibacteriota</taxon>
    </lineage>
</organism>
<evidence type="ECO:0008006" key="4">
    <source>
        <dbReference type="Google" id="ProtNLM"/>
    </source>
</evidence>
<dbReference type="SUPFAM" id="SSF52540">
    <property type="entry name" value="P-loop containing nucleoside triphosphate hydrolases"/>
    <property type="match status" value="1"/>
</dbReference>
<dbReference type="PANTHER" id="PTHR32182">
    <property type="entry name" value="DNA REPLICATION AND REPAIR PROTEIN RECF"/>
    <property type="match status" value="1"/>
</dbReference>
<dbReference type="GO" id="GO:0006302">
    <property type="term" value="P:double-strand break repair"/>
    <property type="evidence" value="ECO:0007669"/>
    <property type="project" value="TreeGrafter"/>
</dbReference>
<sequence>MDALEERGKDVAVIGITDYCTLEGYKKVLEYRQAGRLSQFNMVFPNIEFRITPELSGGGAINLHLLIDPKDPRHVEETERALRLLTCKYDGTDYACHPDELRRLGTAHDPKQTDPHGALGHGINVFKPEFGVFEKWYASQAWLRENSVVVMANGKDGLGGLSKDSGFTGVREEMYRFSDLLFSANPTDREYFLGKKSDSPDEVVRKHGSLKACIHGSDAHAIDKLFEPDGQRYCWIKADPTFEGLRQVMDEPEDRVYIGPTVPTPIDESKIIDSIELIDGEEWFKDSSIPLNPGLVGIIGEKGSGKTALAELIAFGANAWQKSAGSSSFIGKARPLIGEMSVRLKWRDGSVSEAIKLEDDPSGELPSVRYLSQDFVEQLCSQDISGGQLITQIEEVIFTHIEESDRLDTASFEELKRLKTETIQTRKTEIKARIAKLNSEIVELEDQVKGKTAKQQQLKKCETDIAAIDLQLPTLQGSVDATVAKEIEKLSTLLQSKTTELANVNRNIRLVETAREATRAYEQGLGEAFDELEEKLKEAGLSAIEIDAYSPKLKTGREKPFERISAELTRNAEALRGNPKKLVAKGETIADLTARIAESKKLLATDEKQRERLLALQEQKTKTTAEKQRLEKEIEKIDGPVLETLTKKRASRMKTYLSYFDLLDAEATALKELYEPLEKVIAEDPTGAKAGFELSVQPVVTGEEWLDAGRSLFDGRKKVATLHDKEKVKSLETSLYSKWLQRDQKGIEAGLMAVSQDIAKEPTDIDGLLLAHANRESVYGWLFNTDHVGLEYGLRYGGTDLNVLSPGTRGIVLLVLYLAMDTQDNRPLVIDQPEGNLDNSSVYESLVPFLRKAKKTRQIILVTHNPNLVITTDADQVIVAKAGRSEGAKHPTLSYVGGSLENSGTKDAIREQAIRLLEGGSVPFKKRGRRYGSSVG</sequence>
<dbReference type="AlphaFoldDB" id="A0A1G2T3I2"/>
<dbReference type="Proteomes" id="UP000178612">
    <property type="component" value="Unassembled WGS sequence"/>
</dbReference>
<dbReference type="EMBL" id="MHVJ01000005">
    <property type="protein sequence ID" value="OHA91845.1"/>
    <property type="molecule type" value="Genomic_DNA"/>
</dbReference>
<evidence type="ECO:0000313" key="3">
    <source>
        <dbReference type="Proteomes" id="UP000178612"/>
    </source>
</evidence>
<dbReference type="GO" id="GO:0016887">
    <property type="term" value="F:ATP hydrolysis activity"/>
    <property type="evidence" value="ECO:0007669"/>
    <property type="project" value="InterPro"/>
</dbReference>
<dbReference type="InterPro" id="IPR054787">
    <property type="entry name" value="TrlF_ATPase"/>
</dbReference>
<comment type="caution">
    <text evidence="2">The sequence shown here is derived from an EMBL/GenBank/DDBJ whole genome shotgun (WGS) entry which is preliminary data.</text>
</comment>
<reference evidence="2 3" key="1">
    <citation type="journal article" date="2016" name="Nat. Commun.">
        <title>Thousands of microbial genomes shed light on interconnected biogeochemical processes in an aquifer system.</title>
        <authorList>
            <person name="Anantharaman K."/>
            <person name="Brown C.T."/>
            <person name="Hug L.A."/>
            <person name="Sharon I."/>
            <person name="Castelle C.J."/>
            <person name="Probst A.J."/>
            <person name="Thomas B.C."/>
            <person name="Singh A."/>
            <person name="Wilkins M.J."/>
            <person name="Karaoz U."/>
            <person name="Brodie E.L."/>
            <person name="Williams K.H."/>
            <person name="Hubbard S.S."/>
            <person name="Banfield J.F."/>
        </authorList>
    </citation>
    <scope>NUCLEOTIDE SEQUENCE [LARGE SCALE GENOMIC DNA]</scope>
</reference>
<dbReference type="GO" id="GO:0005524">
    <property type="term" value="F:ATP binding"/>
    <property type="evidence" value="ECO:0007669"/>
    <property type="project" value="InterPro"/>
</dbReference>